<dbReference type="EMBL" id="SDPW01000001">
    <property type="protein sequence ID" value="RXZ53129.1"/>
    <property type="molecule type" value="Genomic_DNA"/>
</dbReference>
<comment type="caution">
    <text evidence="2">The sequence shown here is derived from an EMBL/GenBank/DDBJ whole genome shotgun (WGS) entry which is preliminary data.</text>
</comment>
<dbReference type="Proteomes" id="UP000293345">
    <property type="component" value="Unassembled WGS sequence"/>
</dbReference>
<gene>
    <name evidence="2" type="ORF">ET524_00410</name>
</gene>
<evidence type="ECO:0000313" key="2">
    <source>
        <dbReference type="EMBL" id="RXZ53129.1"/>
    </source>
</evidence>
<name>A0A4Q2JVW7_9ACTN</name>
<feature type="domain" description="ACT" evidence="1">
    <location>
        <begin position="70"/>
        <end position="142"/>
    </location>
</feature>
<dbReference type="Gene3D" id="3.30.2130.10">
    <property type="entry name" value="VC0802-like"/>
    <property type="match status" value="1"/>
</dbReference>
<dbReference type="InterPro" id="IPR045739">
    <property type="entry name" value="ACT_dom_pair"/>
</dbReference>
<dbReference type="RefSeq" id="WP_129422860.1">
    <property type="nucleotide sequence ID" value="NZ_SDPW01000001.1"/>
</dbReference>
<dbReference type="PANTHER" id="PTHR40099:SF1">
    <property type="entry name" value="ACETOLACTATE SYNTHASE, SMALL SUBUNIT"/>
    <property type="match status" value="1"/>
</dbReference>
<dbReference type="Pfam" id="PF19571">
    <property type="entry name" value="ACT_8"/>
    <property type="match status" value="1"/>
</dbReference>
<dbReference type="PANTHER" id="PTHR40099">
    <property type="entry name" value="ACETOLACTATE SYNTHASE, SMALL SUBUNIT"/>
    <property type="match status" value="1"/>
</dbReference>
<dbReference type="InterPro" id="IPR002912">
    <property type="entry name" value="ACT_dom"/>
</dbReference>
<proteinExistence type="predicted"/>
<dbReference type="OrthoDB" id="9790662at2"/>
<dbReference type="PROSITE" id="PS51671">
    <property type="entry name" value="ACT"/>
    <property type="match status" value="1"/>
</dbReference>
<dbReference type="SUPFAM" id="SSF55021">
    <property type="entry name" value="ACT-like"/>
    <property type="match status" value="2"/>
</dbReference>
<reference evidence="2 3" key="1">
    <citation type="submission" date="2019-01" db="EMBL/GenBank/DDBJ databases">
        <title>Senegalimassilia sp. nov. KGMB04484 isolated human feces.</title>
        <authorList>
            <person name="Han K.-I."/>
            <person name="Kim J.-S."/>
            <person name="Lee K.C."/>
            <person name="Suh M.K."/>
            <person name="Eom M.K."/>
            <person name="Lee J.H."/>
            <person name="Park S.-H."/>
            <person name="Kang S.W."/>
            <person name="Park J.-E."/>
            <person name="Oh B.S."/>
            <person name="Yu S.Y."/>
            <person name="Choi S.-H."/>
            <person name="Lee D.H."/>
            <person name="Yoon H."/>
            <person name="Kim B.-Y."/>
            <person name="Lee J.H."/>
            <person name="Lee J.-S."/>
        </authorList>
    </citation>
    <scope>NUCLEOTIDE SEQUENCE [LARGE SCALE GENOMIC DNA]</scope>
    <source>
        <strain evidence="2 3">KGMB04484</strain>
    </source>
</reference>
<organism evidence="2 3">
    <name type="scientific">Senegalimassilia faecalis</name>
    <dbReference type="NCBI Taxonomy" id="2509433"/>
    <lineage>
        <taxon>Bacteria</taxon>
        <taxon>Bacillati</taxon>
        <taxon>Actinomycetota</taxon>
        <taxon>Coriobacteriia</taxon>
        <taxon>Coriobacteriales</taxon>
        <taxon>Coriobacteriaceae</taxon>
        <taxon>Senegalimassilia</taxon>
    </lineage>
</organism>
<dbReference type="CDD" id="cd04882">
    <property type="entry name" value="ACT_Bt0572_2"/>
    <property type="match status" value="1"/>
</dbReference>
<evidence type="ECO:0000313" key="3">
    <source>
        <dbReference type="Proteomes" id="UP000293345"/>
    </source>
</evidence>
<accession>A0A4Q2JVW7</accession>
<dbReference type="AlphaFoldDB" id="A0A4Q2JVW7"/>
<protein>
    <submittedName>
        <fullName evidence="2">ACT domain-containing protein</fullName>
    </submittedName>
</protein>
<dbReference type="InterPro" id="IPR045865">
    <property type="entry name" value="ACT-like_dom_sf"/>
</dbReference>
<sequence length="142" mass="15134">MISQLTIFLENEKGRLAAATRAVAVAGSNMHALYLADTEDFGVARMLCDKPEATAEALRGAGWRAAVTPVLGVRVPDVPGGLAKLLEFLDEQNVNVEYGYCMSVEGGHAVDVLKVAGDDEVERKLADAGFEPVAPEDLYVVD</sequence>
<keyword evidence="3" id="KW-1185">Reference proteome</keyword>
<evidence type="ECO:0000259" key="1">
    <source>
        <dbReference type="PROSITE" id="PS51671"/>
    </source>
</evidence>